<comment type="caution">
    <text evidence="6">The sequence shown here is derived from an EMBL/GenBank/DDBJ whole genome shotgun (WGS) entry which is preliminary data.</text>
</comment>
<dbReference type="InterPro" id="IPR003661">
    <property type="entry name" value="HisK_dim/P_dom"/>
</dbReference>
<dbReference type="Pfam" id="PF13426">
    <property type="entry name" value="PAS_9"/>
    <property type="match status" value="1"/>
</dbReference>
<dbReference type="PANTHER" id="PTHR43047:SF64">
    <property type="entry name" value="HISTIDINE KINASE CONTAINING CHEY-HOMOLOGOUS RECEIVER DOMAIN AND PAS DOMAIN-RELATED"/>
    <property type="match status" value="1"/>
</dbReference>
<evidence type="ECO:0000256" key="2">
    <source>
        <dbReference type="ARBA" id="ARBA00012438"/>
    </source>
</evidence>
<dbReference type="GO" id="GO:0000155">
    <property type="term" value="F:phosphorelay sensor kinase activity"/>
    <property type="evidence" value="ECO:0007669"/>
    <property type="project" value="InterPro"/>
</dbReference>
<evidence type="ECO:0000256" key="1">
    <source>
        <dbReference type="ARBA" id="ARBA00000085"/>
    </source>
</evidence>
<dbReference type="Proteomes" id="UP000574390">
    <property type="component" value="Unassembled WGS sequence"/>
</dbReference>
<dbReference type="PROSITE" id="PS50112">
    <property type="entry name" value="PAS"/>
    <property type="match status" value="1"/>
</dbReference>
<keyword evidence="4" id="KW-0418">Kinase</keyword>
<comment type="catalytic activity">
    <reaction evidence="1">
        <text>ATP + protein L-histidine = ADP + protein N-phospho-L-histidine.</text>
        <dbReference type="EC" id="2.7.13.3"/>
    </reaction>
</comment>
<gene>
    <name evidence="6" type="ORF">FOZ62_026039</name>
</gene>
<dbReference type="InterPro" id="IPR036097">
    <property type="entry name" value="HisK_dim/P_sf"/>
</dbReference>
<name>A0A7J6SQJ5_PEROL</name>
<dbReference type="NCBIfam" id="TIGR00229">
    <property type="entry name" value="sensory_box"/>
    <property type="match status" value="1"/>
</dbReference>
<dbReference type="CDD" id="cd00130">
    <property type="entry name" value="PAS"/>
    <property type="match status" value="1"/>
</dbReference>
<dbReference type="EMBL" id="JABANM010012993">
    <property type="protein sequence ID" value="KAF4735083.1"/>
    <property type="molecule type" value="Genomic_DNA"/>
</dbReference>
<dbReference type="InterPro" id="IPR035965">
    <property type="entry name" value="PAS-like_dom_sf"/>
</dbReference>
<dbReference type="EC" id="2.7.13.3" evidence="2"/>
<dbReference type="Pfam" id="PF00512">
    <property type="entry name" value="HisKA"/>
    <property type="match status" value="1"/>
</dbReference>
<dbReference type="CDD" id="cd00082">
    <property type="entry name" value="HisKA"/>
    <property type="match status" value="1"/>
</dbReference>
<keyword evidence="3" id="KW-0808">Transferase</keyword>
<evidence type="ECO:0000313" key="7">
    <source>
        <dbReference type="Proteomes" id="UP000574390"/>
    </source>
</evidence>
<feature type="domain" description="PAS" evidence="5">
    <location>
        <begin position="35"/>
        <end position="77"/>
    </location>
</feature>
<organism evidence="6 7">
    <name type="scientific">Perkinsus olseni</name>
    <name type="common">Perkinsus atlanticus</name>
    <dbReference type="NCBI Taxonomy" id="32597"/>
    <lineage>
        <taxon>Eukaryota</taxon>
        <taxon>Sar</taxon>
        <taxon>Alveolata</taxon>
        <taxon>Perkinsozoa</taxon>
        <taxon>Perkinsea</taxon>
        <taxon>Perkinsida</taxon>
        <taxon>Perkinsidae</taxon>
        <taxon>Perkinsus</taxon>
    </lineage>
</organism>
<proteinExistence type="predicted"/>
<dbReference type="SUPFAM" id="SSF55785">
    <property type="entry name" value="PYP-like sensor domain (PAS domain)"/>
    <property type="match status" value="1"/>
</dbReference>
<protein>
    <recommendedName>
        <fullName evidence="2">histidine kinase</fullName>
        <ecNumber evidence="2">2.7.13.3</ecNumber>
    </recommendedName>
</protein>
<dbReference type="AlphaFoldDB" id="A0A7J6SQJ5"/>
<sequence>MSHSPDSSDVAEAPTEVERFGLRRLSQVAAPEQRSALTVIALTECVSDAMVVTNLAGEIVAANQATVQLFGYDHSQLNSARMSIFMASESQQLHMPQLQRFIARMVRCKQKDGFWPPDFIHFREASGIHRQGHTFPIEVQGRLFALSQIIRPPRHSHSEFAERRSFSWTRTLEIKMDEQEPDDQDDYPEPIFLIFVLKDMSERKQNELRKETLLANISHEVRTPINGIIGLADALVESEANQGRKRHLQLIKGSAKRLLEVFKDVTEMSKLLSQDLRLKTRPVDLYNALEEAVHAQKRASDKNGRPLLKE</sequence>
<dbReference type="InterPro" id="IPR000014">
    <property type="entry name" value="PAS"/>
</dbReference>
<dbReference type="PANTHER" id="PTHR43047">
    <property type="entry name" value="TWO-COMPONENT HISTIDINE PROTEIN KINASE"/>
    <property type="match status" value="1"/>
</dbReference>
<feature type="non-terminal residue" evidence="6">
    <location>
        <position position="310"/>
    </location>
</feature>
<evidence type="ECO:0000256" key="3">
    <source>
        <dbReference type="ARBA" id="ARBA00022679"/>
    </source>
</evidence>
<dbReference type="SMART" id="SM00091">
    <property type="entry name" value="PAS"/>
    <property type="match status" value="1"/>
</dbReference>
<evidence type="ECO:0000259" key="5">
    <source>
        <dbReference type="PROSITE" id="PS50112"/>
    </source>
</evidence>
<dbReference type="SUPFAM" id="SSF47384">
    <property type="entry name" value="Homodimeric domain of signal transducing histidine kinase"/>
    <property type="match status" value="1"/>
</dbReference>
<dbReference type="Gene3D" id="3.30.450.20">
    <property type="entry name" value="PAS domain"/>
    <property type="match status" value="1"/>
</dbReference>
<accession>A0A7J6SQJ5</accession>
<dbReference type="SMART" id="SM00388">
    <property type="entry name" value="HisKA"/>
    <property type="match status" value="1"/>
</dbReference>
<dbReference type="Gene3D" id="1.10.287.130">
    <property type="match status" value="1"/>
</dbReference>
<reference evidence="6 7" key="1">
    <citation type="submission" date="2020-04" db="EMBL/GenBank/DDBJ databases">
        <title>Perkinsus olseni comparative genomics.</title>
        <authorList>
            <person name="Bogema D.R."/>
        </authorList>
    </citation>
    <scope>NUCLEOTIDE SEQUENCE [LARGE SCALE GENOMIC DNA]</scope>
    <source>
        <strain evidence="6">ATCC PRA-205</strain>
    </source>
</reference>
<evidence type="ECO:0000313" key="6">
    <source>
        <dbReference type="EMBL" id="KAF4735083.1"/>
    </source>
</evidence>
<evidence type="ECO:0000256" key="4">
    <source>
        <dbReference type="ARBA" id="ARBA00022777"/>
    </source>
</evidence>